<organism evidence="2 3">
    <name type="scientific">Streptomyces hygroscopicus</name>
    <dbReference type="NCBI Taxonomy" id="1912"/>
    <lineage>
        <taxon>Bacteria</taxon>
        <taxon>Bacillati</taxon>
        <taxon>Actinomycetota</taxon>
        <taxon>Actinomycetes</taxon>
        <taxon>Kitasatosporales</taxon>
        <taxon>Streptomycetaceae</taxon>
        <taxon>Streptomyces</taxon>
        <taxon>Streptomyces violaceusniger group</taxon>
    </lineage>
</organism>
<name>A0ABQ3TYD0_STRHY</name>
<accession>A0ABQ3TYD0</accession>
<feature type="region of interest" description="Disordered" evidence="1">
    <location>
        <begin position="1"/>
        <end position="39"/>
    </location>
</feature>
<evidence type="ECO:0000256" key="1">
    <source>
        <dbReference type="SAM" id="MobiDB-lite"/>
    </source>
</evidence>
<keyword evidence="3" id="KW-1185">Reference proteome</keyword>
<feature type="compositionally biased region" description="Low complexity" evidence="1">
    <location>
        <begin position="81"/>
        <end position="99"/>
    </location>
</feature>
<dbReference type="Proteomes" id="UP001054854">
    <property type="component" value="Unassembled WGS sequence"/>
</dbReference>
<dbReference type="InterPro" id="IPR036890">
    <property type="entry name" value="HATPase_C_sf"/>
</dbReference>
<dbReference type="Gene3D" id="3.30.565.10">
    <property type="entry name" value="Histidine kinase-like ATPase, C-terminal domain"/>
    <property type="match status" value="1"/>
</dbReference>
<evidence type="ECO:0000313" key="2">
    <source>
        <dbReference type="EMBL" id="GHJ27996.1"/>
    </source>
</evidence>
<feature type="region of interest" description="Disordered" evidence="1">
    <location>
        <begin position="51"/>
        <end position="122"/>
    </location>
</feature>
<protein>
    <recommendedName>
        <fullName evidence="4">Regulatory protein</fullName>
    </recommendedName>
</protein>
<evidence type="ECO:0000313" key="3">
    <source>
        <dbReference type="Proteomes" id="UP001054854"/>
    </source>
</evidence>
<comment type="caution">
    <text evidence="2">The sequence shown here is derived from an EMBL/GenBank/DDBJ whole genome shotgun (WGS) entry which is preliminary data.</text>
</comment>
<dbReference type="EMBL" id="BNEK01000003">
    <property type="protein sequence ID" value="GHJ27996.1"/>
    <property type="molecule type" value="Genomic_DNA"/>
</dbReference>
<gene>
    <name evidence="2" type="ORF">TPA0910_24290</name>
</gene>
<dbReference type="CDD" id="cd16936">
    <property type="entry name" value="HATPase_RsbW-like"/>
    <property type="match status" value="1"/>
</dbReference>
<proteinExistence type="predicted"/>
<evidence type="ECO:0008006" key="4">
    <source>
        <dbReference type="Google" id="ProtNLM"/>
    </source>
</evidence>
<reference evidence="2" key="1">
    <citation type="submission" date="2024-05" db="EMBL/GenBank/DDBJ databases">
        <title>Whole genome shotgun sequence of Streptomyces hygroscopicus NBRC 113678.</title>
        <authorList>
            <person name="Komaki H."/>
            <person name="Tamura T."/>
        </authorList>
    </citation>
    <scope>NUCLEOTIDE SEQUENCE</scope>
    <source>
        <strain evidence="2">N11-34</strain>
    </source>
</reference>
<sequence>MRLTCDGRGGVLEVEVSDTHEQCPVPKAPTSEDEEGQGPLLVEALADRWGIRERRAPARPYGRGSPGRGDFEHGSGGGGAPSSQAAGPPRVGAVAARRCGGWGRSGARTAAPSGYPPKKRLI</sequence>